<accession>A0A8X7S7D4</accession>
<comment type="caution">
    <text evidence="1">The sequence shown here is derived from an EMBL/GenBank/DDBJ whole genome shotgun (WGS) entry which is preliminary data.</text>
</comment>
<keyword evidence="2" id="KW-1185">Reference proteome</keyword>
<organism evidence="1 2">
    <name type="scientific">Brassica carinata</name>
    <name type="common">Ethiopian mustard</name>
    <name type="synonym">Abyssinian cabbage</name>
    <dbReference type="NCBI Taxonomy" id="52824"/>
    <lineage>
        <taxon>Eukaryota</taxon>
        <taxon>Viridiplantae</taxon>
        <taxon>Streptophyta</taxon>
        <taxon>Embryophyta</taxon>
        <taxon>Tracheophyta</taxon>
        <taxon>Spermatophyta</taxon>
        <taxon>Magnoliopsida</taxon>
        <taxon>eudicotyledons</taxon>
        <taxon>Gunneridae</taxon>
        <taxon>Pentapetalae</taxon>
        <taxon>rosids</taxon>
        <taxon>malvids</taxon>
        <taxon>Brassicales</taxon>
        <taxon>Brassicaceae</taxon>
        <taxon>Brassiceae</taxon>
        <taxon>Brassica</taxon>
    </lineage>
</organism>
<evidence type="ECO:0000313" key="2">
    <source>
        <dbReference type="Proteomes" id="UP000886595"/>
    </source>
</evidence>
<proteinExistence type="predicted"/>
<dbReference type="AlphaFoldDB" id="A0A8X7S7D4"/>
<protein>
    <submittedName>
        <fullName evidence="1">Uncharacterized protein</fullName>
    </submittedName>
</protein>
<evidence type="ECO:0000313" key="1">
    <source>
        <dbReference type="EMBL" id="KAG2300911.1"/>
    </source>
</evidence>
<reference evidence="1 2" key="1">
    <citation type="submission" date="2020-02" db="EMBL/GenBank/DDBJ databases">
        <authorList>
            <person name="Ma Q."/>
            <person name="Huang Y."/>
            <person name="Song X."/>
            <person name="Pei D."/>
        </authorList>
    </citation>
    <scope>NUCLEOTIDE SEQUENCE [LARGE SCALE GENOMIC DNA]</scope>
    <source>
        <strain evidence="1">Sxm20200214</strain>
        <tissue evidence="1">Leaf</tissue>
    </source>
</reference>
<name>A0A8X7S7D4_BRACI</name>
<gene>
    <name evidence="1" type="ORF">Bca52824_037383</name>
</gene>
<sequence length="137" mass="15220">MGLSGKLKDQRLGFAKLTISTNDLLEEKVGKVEGKSNSIYYPYVPDHSTLASRVMTIFFIVNILQQTMFVLGHQWINSERKVMVGSGDQNFESWMRSMGKRTETVGFVQCSALISSLTDAVENFNHYSEVGAGSGTE</sequence>
<dbReference type="EMBL" id="JAAMPC010000008">
    <property type="protein sequence ID" value="KAG2300911.1"/>
    <property type="molecule type" value="Genomic_DNA"/>
</dbReference>
<dbReference type="Proteomes" id="UP000886595">
    <property type="component" value="Unassembled WGS sequence"/>
</dbReference>